<keyword evidence="1" id="KW-0732">Signal</keyword>
<dbReference type="AlphaFoldDB" id="A0A0N4XL82"/>
<sequence length="101" mass="11510">MASMSKCCMLLHRFVHLLEASSESDSSKGSLNLHPIQIQTFWLFGFNQSTTYYCIRHAKVQRQGPSQNPPPVAVGFGSRSSFMCFGNYRMKCEVSSYMHYT</sequence>
<dbReference type="EMBL" id="UYSL01004767">
    <property type="protein sequence ID" value="VDL66874.1"/>
    <property type="molecule type" value="Genomic_DNA"/>
</dbReference>
<dbReference type="WBParaSite" id="NBR_0000328401-mRNA-1">
    <property type="protein sequence ID" value="NBR_0000328401-mRNA-1"/>
    <property type="gene ID" value="NBR_0000328401"/>
</dbReference>
<evidence type="ECO:0000256" key="1">
    <source>
        <dbReference type="SAM" id="SignalP"/>
    </source>
</evidence>
<organism evidence="4">
    <name type="scientific">Nippostrongylus brasiliensis</name>
    <name type="common">Rat hookworm</name>
    <dbReference type="NCBI Taxonomy" id="27835"/>
    <lineage>
        <taxon>Eukaryota</taxon>
        <taxon>Metazoa</taxon>
        <taxon>Ecdysozoa</taxon>
        <taxon>Nematoda</taxon>
        <taxon>Chromadorea</taxon>
        <taxon>Rhabditida</taxon>
        <taxon>Rhabditina</taxon>
        <taxon>Rhabditomorpha</taxon>
        <taxon>Strongyloidea</taxon>
        <taxon>Heligmosomidae</taxon>
        <taxon>Nippostrongylus</taxon>
    </lineage>
</organism>
<feature type="chain" id="PRO_5043124681" evidence="1">
    <location>
        <begin position="21"/>
        <end position="101"/>
    </location>
</feature>
<dbReference type="Proteomes" id="UP000271162">
    <property type="component" value="Unassembled WGS sequence"/>
</dbReference>
<gene>
    <name evidence="2" type="ORF">NBR_LOCUS3285</name>
</gene>
<evidence type="ECO:0000313" key="3">
    <source>
        <dbReference type="Proteomes" id="UP000271162"/>
    </source>
</evidence>
<name>A0A0N4XL82_NIPBR</name>
<reference evidence="2 3" key="2">
    <citation type="submission" date="2018-11" db="EMBL/GenBank/DDBJ databases">
        <authorList>
            <consortium name="Pathogen Informatics"/>
        </authorList>
    </citation>
    <scope>NUCLEOTIDE SEQUENCE [LARGE SCALE GENOMIC DNA]</scope>
</reference>
<feature type="signal peptide" evidence="1">
    <location>
        <begin position="1"/>
        <end position="20"/>
    </location>
</feature>
<protein>
    <submittedName>
        <fullName evidence="4">Secreted protein</fullName>
    </submittedName>
</protein>
<evidence type="ECO:0000313" key="4">
    <source>
        <dbReference type="WBParaSite" id="NBR_0000328401-mRNA-1"/>
    </source>
</evidence>
<accession>A0A0N4XL82</accession>
<evidence type="ECO:0000313" key="2">
    <source>
        <dbReference type="EMBL" id="VDL66874.1"/>
    </source>
</evidence>
<proteinExistence type="predicted"/>
<reference evidence="4" key="1">
    <citation type="submission" date="2017-02" db="UniProtKB">
        <authorList>
            <consortium name="WormBaseParasite"/>
        </authorList>
    </citation>
    <scope>IDENTIFICATION</scope>
</reference>
<keyword evidence="3" id="KW-1185">Reference proteome</keyword>